<accession>A0ABU9UAU3</accession>
<dbReference type="SUPFAM" id="SSF58104">
    <property type="entry name" value="Methyl-accepting chemotaxis protein (MCP) signaling domain"/>
    <property type="match status" value="1"/>
</dbReference>
<evidence type="ECO:0000256" key="1">
    <source>
        <dbReference type="ARBA" id="ARBA00023224"/>
    </source>
</evidence>
<keyword evidence="3" id="KW-0472">Membrane</keyword>
<dbReference type="SUPFAM" id="SSF53822">
    <property type="entry name" value="Periplasmic binding protein-like I"/>
    <property type="match status" value="2"/>
</dbReference>
<dbReference type="PANTHER" id="PTHR32089:SF112">
    <property type="entry name" value="LYSOZYME-LIKE PROTEIN-RELATED"/>
    <property type="match status" value="1"/>
</dbReference>
<sequence>MSVISIAISIVFLIVGFFLGYVLVNIRLKNSIEPTLKLIDSVHNTLTEIAQGNLEAKVSFANSHFLSLTAKQLKPINTGIFEIAREINRVTGEPLRRAFYVGSDLFLEGVFAAEDICGRLGDGDSILCLVQKKHHVGNMLRIFGFKSLMSLKYSKIRLVGPVETGGKDDAAYSAVLAELKKNSHIKAVYSADISTTESVCRAVKDSGRASSLYVVVHELKEGLLPFIESGVLDVALDQDLIFQGYNTAVHLFNHIVTGWLPSSSRILTTVDRVSVENYRDFWEKGRGAKISSNRLQRRAKPIKKADKRVNILFIGDERYEVFDQIKQGLLQAAQELGKYNLSIEWFCPPEHKKRGARMLSVDKMIAYIKQKLAEKQWDGIAITVKDRRLFPFLNSLIDRGIPVVTYNTEPLTLRGLVAQLHDTASSLLALSAELAMGTSESNIAAQDIQQAITEVADGAFTQQNTVKEGAEAVSHLMNSISSVRKGVETQVEAVEASSALRGELREAVRSLGKQIDTLNDVKNTIYDVVGRMEQLGNYSVTIGEVVSSIENVAVRTNLLALNAAIEAAHAGEAGKGFAVVADEIRKLAQQSGQESSRITEMVGQIQEQIQLTSGGMENLSREIQEQMSALSALMESFQTVIGRFLDSVEQLSTVIEENKKQTELMDNDAKQVSVMIDEVVAISEQNRASTEQVSAAVQEMYAQVQSVMKTAQILSETAQMLQGALVQFSPVDKER</sequence>
<evidence type="ECO:0000256" key="3">
    <source>
        <dbReference type="SAM" id="Phobius"/>
    </source>
</evidence>
<evidence type="ECO:0000259" key="4">
    <source>
        <dbReference type="PROSITE" id="PS50111"/>
    </source>
</evidence>
<dbReference type="InterPro" id="IPR025997">
    <property type="entry name" value="SBP_2_dom"/>
</dbReference>
<dbReference type="SMART" id="SM00283">
    <property type="entry name" value="MA"/>
    <property type="match status" value="1"/>
</dbReference>
<dbReference type="EMBL" id="JBCHKQ010000001">
    <property type="protein sequence ID" value="MEM5947282.1"/>
    <property type="molecule type" value="Genomic_DNA"/>
</dbReference>
<feature type="domain" description="Methyl-accepting transducer" evidence="4">
    <location>
        <begin position="437"/>
        <end position="701"/>
    </location>
</feature>
<dbReference type="Pfam" id="PF00015">
    <property type="entry name" value="MCPsignal"/>
    <property type="match status" value="1"/>
</dbReference>
<reference evidence="5 6" key="1">
    <citation type="submission" date="2024-03" db="EMBL/GenBank/DDBJ databases">
        <title>Ignisphaera cupida sp. nov., a hyperthermophilic hydrolytic archaeon from a hot spring of Kamchatka, and proposal of Ignisphaeraceae fam. nov.</title>
        <authorList>
            <person name="Podosokorskaya O.A."/>
            <person name="Elcheninov A.G."/>
            <person name="Maltseva A.I."/>
            <person name="Zayulina K.S."/>
            <person name="Novikov A."/>
            <person name="Merkel A.Y."/>
        </authorList>
    </citation>
    <scope>NUCLEOTIDE SEQUENCE [LARGE SCALE GENOMIC DNA]</scope>
    <source>
        <strain evidence="5 6">38H-sp</strain>
    </source>
</reference>
<dbReference type="Proteomes" id="UP001466331">
    <property type="component" value="Unassembled WGS sequence"/>
</dbReference>
<dbReference type="PROSITE" id="PS50111">
    <property type="entry name" value="CHEMOTAXIS_TRANSDUC_2"/>
    <property type="match status" value="1"/>
</dbReference>
<keyword evidence="3" id="KW-0812">Transmembrane</keyword>
<dbReference type="Gene3D" id="1.10.287.950">
    <property type="entry name" value="Methyl-accepting chemotaxis protein"/>
    <property type="match status" value="1"/>
</dbReference>
<proteinExistence type="predicted"/>
<dbReference type="RefSeq" id="WP_420068731.1">
    <property type="nucleotide sequence ID" value="NZ_JBCHKQ010000001.1"/>
</dbReference>
<organism evidence="5 6">
    <name type="scientific">Rarispira pelagica</name>
    <dbReference type="NCBI Taxonomy" id="3141764"/>
    <lineage>
        <taxon>Bacteria</taxon>
        <taxon>Pseudomonadati</taxon>
        <taxon>Spirochaetota</taxon>
        <taxon>Spirochaetia</taxon>
        <taxon>Winmispirales</taxon>
        <taxon>Winmispiraceae</taxon>
        <taxon>Rarispira</taxon>
    </lineage>
</organism>
<keyword evidence="1 2" id="KW-0807">Transducer</keyword>
<dbReference type="InterPro" id="IPR028082">
    <property type="entry name" value="Peripla_BP_I"/>
</dbReference>
<keyword evidence="6" id="KW-1185">Reference proteome</keyword>
<protein>
    <submittedName>
        <fullName evidence="5">Methyl-accepting chemotaxis protein</fullName>
    </submittedName>
</protein>
<name>A0ABU9UAU3_9SPIR</name>
<dbReference type="InterPro" id="IPR004089">
    <property type="entry name" value="MCPsignal_dom"/>
</dbReference>
<evidence type="ECO:0000256" key="2">
    <source>
        <dbReference type="PROSITE-ProRule" id="PRU00284"/>
    </source>
</evidence>
<dbReference type="PANTHER" id="PTHR32089">
    <property type="entry name" value="METHYL-ACCEPTING CHEMOTAXIS PROTEIN MCPB"/>
    <property type="match status" value="1"/>
</dbReference>
<gene>
    <name evidence="5" type="ORF">WKV44_01870</name>
</gene>
<evidence type="ECO:0000313" key="6">
    <source>
        <dbReference type="Proteomes" id="UP001466331"/>
    </source>
</evidence>
<keyword evidence="3" id="KW-1133">Transmembrane helix</keyword>
<evidence type="ECO:0000313" key="5">
    <source>
        <dbReference type="EMBL" id="MEM5947282.1"/>
    </source>
</evidence>
<comment type="caution">
    <text evidence="5">The sequence shown here is derived from an EMBL/GenBank/DDBJ whole genome shotgun (WGS) entry which is preliminary data.</text>
</comment>
<feature type="transmembrane region" description="Helical" evidence="3">
    <location>
        <begin position="6"/>
        <end position="24"/>
    </location>
</feature>
<dbReference type="Gene3D" id="3.40.50.2300">
    <property type="match status" value="3"/>
</dbReference>
<dbReference type="Pfam" id="PF13407">
    <property type="entry name" value="Peripla_BP_4"/>
    <property type="match status" value="1"/>
</dbReference>